<evidence type="ECO:0000313" key="15">
    <source>
        <dbReference type="EMBL" id="WOK98188.1"/>
    </source>
</evidence>
<dbReference type="InterPro" id="IPR042160">
    <property type="entry name" value="HD-Zip_IV"/>
</dbReference>
<evidence type="ECO:0000256" key="5">
    <source>
        <dbReference type="ARBA" id="ARBA00023125"/>
    </source>
</evidence>
<dbReference type="FunFam" id="1.10.10.60:FF:000229">
    <property type="entry name" value="Homeobox-leucine zipper protein HDG1"/>
    <property type="match status" value="1"/>
</dbReference>
<dbReference type="SMART" id="SM00389">
    <property type="entry name" value="HOX"/>
    <property type="match status" value="1"/>
</dbReference>
<dbReference type="SUPFAM" id="SSF55961">
    <property type="entry name" value="Bet v1-like"/>
    <property type="match status" value="1"/>
</dbReference>
<dbReference type="PROSITE" id="PS50071">
    <property type="entry name" value="HOMEOBOX_2"/>
    <property type="match status" value="1"/>
</dbReference>
<organism evidence="15 16">
    <name type="scientific">Canna indica</name>
    <name type="common">Indian-shot</name>
    <dbReference type="NCBI Taxonomy" id="4628"/>
    <lineage>
        <taxon>Eukaryota</taxon>
        <taxon>Viridiplantae</taxon>
        <taxon>Streptophyta</taxon>
        <taxon>Embryophyta</taxon>
        <taxon>Tracheophyta</taxon>
        <taxon>Spermatophyta</taxon>
        <taxon>Magnoliopsida</taxon>
        <taxon>Liliopsida</taxon>
        <taxon>Zingiberales</taxon>
        <taxon>Cannaceae</taxon>
        <taxon>Canna</taxon>
    </lineage>
</organism>
<keyword evidence="5 9" id="KW-0238">DNA-binding</keyword>
<dbReference type="EMBL" id="CP136891">
    <property type="protein sequence ID" value="WOK98188.1"/>
    <property type="molecule type" value="Genomic_DNA"/>
</dbReference>
<comment type="similarity">
    <text evidence="2">Belongs to the HD-ZIP homeobox family. Class IV subfamily.</text>
</comment>
<dbReference type="InterPro" id="IPR017970">
    <property type="entry name" value="Homeobox_CS"/>
</dbReference>
<evidence type="ECO:0000256" key="11">
    <source>
        <dbReference type="SAM" id="Coils"/>
    </source>
</evidence>
<dbReference type="GO" id="GO:0008289">
    <property type="term" value="F:lipid binding"/>
    <property type="evidence" value="ECO:0007669"/>
    <property type="project" value="InterPro"/>
</dbReference>
<evidence type="ECO:0000259" key="13">
    <source>
        <dbReference type="PROSITE" id="PS50071"/>
    </source>
</evidence>
<dbReference type="PANTHER" id="PTHR45654:SF5">
    <property type="entry name" value="HOMEOBOX-LEUCINE ZIPPER PROTEIN ANTHOCYANINLESS 2-RELATED"/>
    <property type="match status" value="1"/>
</dbReference>
<keyword evidence="6 9" id="KW-0371">Homeobox</keyword>
<dbReference type="CDD" id="cd00086">
    <property type="entry name" value="homeodomain"/>
    <property type="match status" value="1"/>
</dbReference>
<evidence type="ECO:0000256" key="8">
    <source>
        <dbReference type="ARBA" id="ARBA00023242"/>
    </source>
</evidence>
<dbReference type="Pfam" id="PF01852">
    <property type="entry name" value="START"/>
    <property type="match status" value="1"/>
</dbReference>
<proteinExistence type="inferred from homology"/>
<feature type="region of interest" description="Disordered" evidence="12">
    <location>
        <begin position="1"/>
        <end position="64"/>
    </location>
</feature>
<dbReference type="InterPro" id="IPR001356">
    <property type="entry name" value="HD"/>
</dbReference>
<keyword evidence="7" id="KW-0804">Transcription</keyword>
<feature type="DNA-binding region" description="Homeobox" evidence="9">
    <location>
        <begin position="57"/>
        <end position="116"/>
    </location>
</feature>
<evidence type="ECO:0000256" key="1">
    <source>
        <dbReference type="ARBA" id="ARBA00004123"/>
    </source>
</evidence>
<evidence type="ECO:0000256" key="2">
    <source>
        <dbReference type="ARBA" id="ARBA00006789"/>
    </source>
</evidence>
<evidence type="ECO:0000256" key="3">
    <source>
        <dbReference type="ARBA" id="ARBA00023015"/>
    </source>
</evidence>
<feature type="compositionally biased region" description="Basic and acidic residues" evidence="12">
    <location>
        <begin position="20"/>
        <end position="35"/>
    </location>
</feature>
<keyword evidence="3" id="KW-0805">Transcription regulation</keyword>
<feature type="domain" description="Homeobox" evidence="13">
    <location>
        <begin position="55"/>
        <end position="115"/>
    </location>
</feature>
<reference evidence="15 16" key="1">
    <citation type="submission" date="2023-10" db="EMBL/GenBank/DDBJ databases">
        <title>Chromosome-scale genome assembly provides insights into flower coloration mechanisms of Canna indica.</title>
        <authorList>
            <person name="Li C."/>
        </authorList>
    </citation>
    <scope>NUCLEOTIDE SEQUENCE [LARGE SCALE GENOMIC DNA]</scope>
    <source>
        <tissue evidence="15">Flower</tissue>
    </source>
</reference>
<name>A0AAQ3JZF5_9LILI</name>
<dbReference type="Gene3D" id="1.10.10.60">
    <property type="entry name" value="Homeodomain-like"/>
    <property type="match status" value="1"/>
</dbReference>
<protein>
    <submittedName>
        <fullName evidence="15">Homeobox-leucine zipper protein ROC5-like</fullName>
    </submittedName>
</protein>
<evidence type="ECO:0000256" key="10">
    <source>
        <dbReference type="RuleBase" id="RU000682"/>
    </source>
</evidence>
<keyword evidence="8 9" id="KW-0539">Nucleus</keyword>
<feature type="domain" description="START" evidence="14">
    <location>
        <begin position="248"/>
        <end position="372"/>
    </location>
</feature>
<evidence type="ECO:0000256" key="4">
    <source>
        <dbReference type="ARBA" id="ARBA00023054"/>
    </source>
</evidence>
<dbReference type="AlphaFoldDB" id="A0AAQ3JZF5"/>
<evidence type="ECO:0000259" key="14">
    <source>
        <dbReference type="PROSITE" id="PS50848"/>
    </source>
</evidence>
<dbReference type="InterPro" id="IPR009057">
    <property type="entry name" value="Homeodomain-like_sf"/>
</dbReference>
<accession>A0AAQ3JZF5</accession>
<evidence type="ECO:0000256" key="7">
    <source>
        <dbReference type="ARBA" id="ARBA00023163"/>
    </source>
</evidence>
<keyword evidence="16" id="KW-1185">Reference proteome</keyword>
<dbReference type="Proteomes" id="UP001327560">
    <property type="component" value="Chromosome 2"/>
</dbReference>
<dbReference type="GO" id="GO:0000981">
    <property type="term" value="F:DNA-binding transcription factor activity, RNA polymerase II-specific"/>
    <property type="evidence" value="ECO:0007669"/>
    <property type="project" value="InterPro"/>
</dbReference>
<gene>
    <name evidence="15" type="ORF">Cni_G06898</name>
</gene>
<dbReference type="InterPro" id="IPR002913">
    <property type="entry name" value="START_lipid-bd_dom"/>
</dbReference>
<evidence type="ECO:0000313" key="16">
    <source>
        <dbReference type="Proteomes" id="UP001327560"/>
    </source>
</evidence>
<dbReference type="SUPFAM" id="SSF46689">
    <property type="entry name" value="Homeodomain-like"/>
    <property type="match status" value="1"/>
</dbReference>
<evidence type="ECO:0000256" key="6">
    <source>
        <dbReference type="ARBA" id="ARBA00023155"/>
    </source>
</evidence>
<evidence type="ECO:0000256" key="9">
    <source>
        <dbReference type="PROSITE-ProRule" id="PRU00108"/>
    </source>
</evidence>
<dbReference type="PROSITE" id="PS50848">
    <property type="entry name" value="START"/>
    <property type="match status" value="1"/>
</dbReference>
<feature type="compositionally biased region" description="Basic residues" evidence="12">
    <location>
        <begin position="55"/>
        <end position="64"/>
    </location>
</feature>
<dbReference type="Pfam" id="PF00046">
    <property type="entry name" value="Homeodomain"/>
    <property type="match status" value="1"/>
</dbReference>
<sequence length="372" mass="41569">MEGQMDMSQMMAGAAAGGRRNNEESPRRDENDSRSGSDNLEAVSDDDTDQEQNSRKKNKRYHRHTPQQIQELEALFKECPHPDEKQRMELSRRLSLESRQVKFWFQNRRTQMKTQIERHENLILRQENDKLRAENMSVRQAMRNPVCNNCSGPAMLGELSLDQQNLRIENARLKEELNRVCALAGKFLGRSVSSMASSSNIAPGIPNSFLELGNRNNGGFDGIPSVAVAPSINAVPDLFPAMANPLTAESERRMLVELALAAMEELLAMAQMKEPLWIPAAGGNGDVLNYEQYQQCFRRTTGILPVGYVSEASRDIGMVNINSQLLVEILMNVNQWAEMFSCIIVKATTTDIISSGVGESRNGALQLVSQKP</sequence>
<feature type="compositionally biased region" description="Low complexity" evidence="12">
    <location>
        <begin position="1"/>
        <end position="18"/>
    </location>
</feature>
<dbReference type="GO" id="GO:0005634">
    <property type="term" value="C:nucleus"/>
    <property type="evidence" value="ECO:0007669"/>
    <property type="project" value="UniProtKB-SubCell"/>
</dbReference>
<keyword evidence="4 11" id="KW-0175">Coiled coil</keyword>
<feature type="coiled-coil region" evidence="11">
    <location>
        <begin position="109"/>
        <end position="183"/>
    </location>
</feature>
<evidence type="ECO:0000256" key="12">
    <source>
        <dbReference type="SAM" id="MobiDB-lite"/>
    </source>
</evidence>
<dbReference type="PANTHER" id="PTHR45654">
    <property type="entry name" value="HOMEOBOX-LEUCINE ZIPPER PROTEIN MERISTEM L1"/>
    <property type="match status" value="1"/>
</dbReference>
<comment type="subcellular location">
    <subcellularLocation>
        <location evidence="1 9 10">Nucleus</location>
    </subcellularLocation>
</comment>
<dbReference type="GO" id="GO:0003677">
    <property type="term" value="F:DNA binding"/>
    <property type="evidence" value="ECO:0007669"/>
    <property type="project" value="UniProtKB-UniRule"/>
</dbReference>
<dbReference type="PROSITE" id="PS00027">
    <property type="entry name" value="HOMEOBOX_1"/>
    <property type="match status" value="1"/>
</dbReference>